<organism evidence="7 8">
    <name type="scientific">Exophiala aquamarina CBS 119918</name>
    <dbReference type="NCBI Taxonomy" id="1182545"/>
    <lineage>
        <taxon>Eukaryota</taxon>
        <taxon>Fungi</taxon>
        <taxon>Dikarya</taxon>
        <taxon>Ascomycota</taxon>
        <taxon>Pezizomycotina</taxon>
        <taxon>Eurotiomycetes</taxon>
        <taxon>Chaetothyriomycetidae</taxon>
        <taxon>Chaetothyriales</taxon>
        <taxon>Herpotrichiellaceae</taxon>
        <taxon>Exophiala</taxon>
    </lineage>
</organism>
<evidence type="ECO:0000256" key="3">
    <source>
        <dbReference type="ARBA" id="ARBA00022842"/>
    </source>
</evidence>
<dbReference type="PROSITE" id="PS51882">
    <property type="entry name" value="G_ALPHA"/>
    <property type="match status" value="1"/>
</dbReference>
<accession>A0A072P565</accession>
<dbReference type="EMBL" id="AMGV01000010">
    <property type="protein sequence ID" value="KEF54413.1"/>
    <property type="molecule type" value="Genomic_DNA"/>
</dbReference>
<dbReference type="GO" id="GO:0001664">
    <property type="term" value="F:G protein-coupled receptor binding"/>
    <property type="evidence" value="ECO:0007669"/>
    <property type="project" value="TreeGrafter"/>
</dbReference>
<dbReference type="Proteomes" id="UP000027920">
    <property type="component" value="Unassembled WGS sequence"/>
</dbReference>
<dbReference type="GO" id="GO:0046872">
    <property type="term" value="F:metal ion binding"/>
    <property type="evidence" value="ECO:0007669"/>
    <property type="project" value="UniProtKB-KW"/>
</dbReference>
<dbReference type="Pfam" id="PF00503">
    <property type="entry name" value="G-alpha"/>
    <property type="match status" value="1"/>
</dbReference>
<protein>
    <submittedName>
        <fullName evidence="7">Uncharacterized protein</fullName>
    </submittedName>
</protein>
<keyword evidence="4 6" id="KW-0342">GTP-binding</keyword>
<comment type="caution">
    <text evidence="7">The sequence shown here is derived from an EMBL/GenBank/DDBJ whole genome shotgun (WGS) entry which is preliminary data.</text>
</comment>
<dbReference type="GO" id="GO:0007189">
    <property type="term" value="P:adenylate cyclase-activating G protein-coupled receptor signaling pathway"/>
    <property type="evidence" value="ECO:0007669"/>
    <property type="project" value="TreeGrafter"/>
</dbReference>
<dbReference type="GO" id="GO:0003924">
    <property type="term" value="F:GTPase activity"/>
    <property type="evidence" value="ECO:0007669"/>
    <property type="project" value="InterPro"/>
</dbReference>
<dbReference type="GeneID" id="25284488"/>
<evidence type="ECO:0000313" key="7">
    <source>
        <dbReference type="EMBL" id="KEF54413.1"/>
    </source>
</evidence>
<dbReference type="SUPFAM" id="SSF52540">
    <property type="entry name" value="P-loop containing nucleoside triphosphate hydrolases"/>
    <property type="match status" value="1"/>
</dbReference>
<dbReference type="GO" id="GO:0005834">
    <property type="term" value="C:heterotrimeric G-protein complex"/>
    <property type="evidence" value="ECO:0007669"/>
    <property type="project" value="TreeGrafter"/>
</dbReference>
<keyword evidence="5" id="KW-0807">Transducer</keyword>
<keyword evidence="3" id="KW-0460">Magnesium</keyword>
<evidence type="ECO:0000313" key="8">
    <source>
        <dbReference type="Proteomes" id="UP000027920"/>
    </source>
</evidence>
<dbReference type="GO" id="GO:0005737">
    <property type="term" value="C:cytoplasm"/>
    <property type="evidence" value="ECO:0007669"/>
    <property type="project" value="TreeGrafter"/>
</dbReference>
<dbReference type="GO" id="GO:0031683">
    <property type="term" value="F:G-protein beta/gamma-subunit complex binding"/>
    <property type="evidence" value="ECO:0007669"/>
    <property type="project" value="InterPro"/>
</dbReference>
<dbReference type="InterPro" id="IPR001019">
    <property type="entry name" value="Gprotein_alpha_su"/>
</dbReference>
<keyword evidence="2 6" id="KW-0547">Nucleotide-binding</keyword>
<evidence type="ECO:0000256" key="1">
    <source>
        <dbReference type="ARBA" id="ARBA00022723"/>
    </source>
</evidence>
<dbReference type="GO" id="GO:0005525">
    <property type="term" value="F:GTP binding"/>
    <property type="evidence" value="ECO:0007669"/>
    <property type="project" value="UniProtKB-KW"/>
</dbReference>
<keyword evidence="8" id="KW-1185">Reference proteome</keyword>
<dbReference type="RefSeq" id="XP_013257003.1">
    <property type="nucleotide sequence ID" value="XM_013401549.1"/>
</dbReference>
<dbReference type="HOGENOM" id="CLU_2333610_0_0_1"/>
<dbReference type="AlphaFoldDB" id="A0A072P565"/>
<dbReference type="PANTHER" id="PTHR10218">
    <property type="entry name" value="GTP-BINDING PROTEIN ALPHA SUBUNIT"/>
    <property type="match status" value="1"/>
</dbReference>
<proteinExistence type="predicted"/>
<dbReference type="PANTHER" id="PTHR10218:SF369">
    <property type="entry name" value="GUANINE NUCLEOTIDE-BINDING PROTEIN ALPHA-2 SUBUNIT"/>
    <property type="match status" value="1"/>
</dbReference>
<evidence type="ECO:0000256" key="2">
    <source>
        <dbReference type="ARBA" id="ARBA00022741"/>
    </source>
</evidence>
<evidence type="ECO:0000256" key="4">
    <source>
        <dbReference type="ARBA" id="ARBA00023134"/>
    </source>
</evidence>
<dbReference type="OrthoDB" id="19923at2759"/>
<keyword evidence="1" id="KW-0479">Metal-binding</keyword>
<dbReference type="Gene3D" id="3.40.50.300">
    <property type="entry name" value="P-loop containing nucleotide triphosphate hydrolases"/>
    <property type="match status" value="1"/>
</dbReference>
<feature type="binding site" evidence="6">
    <location>
        <begin position="7"/>
        <end position="11"/>
    </location>
    <ligand>
        <name>GTP</name>
        <dbReference type="ChEBI" id="CHEBI:37565"/>
    </ligand>
</feature>
<sequence length="98" mass="11116">MSVHLFDITGQCESREWIHRFGKVELVVLVVNLTCYDQVCLEEWPPQNNMIKTLALFDSIFNTDSHGFPGITLLLNNIARFESKLAKVSALKLLSGLH</sequence>
<dbReference type="InterPro" id="IPR027417">
    <property type="entry name" value="P-loop_NTPase"/>
</dbReference>
<evidence type="ECO:0000256" key="6">
    <source>
        <dbReference type="PIRSR" id="PIRSR601019-1"/>
    </source>
</evidence>
<gene>
    <name evidence="7" type="ORF">A1O9_09579</name>
</gene>
<name>A0A072P565_9EURO</name>
<dbReference type="VEuPathDB" id="FungiDB:A1O9_09579"/>
<reference evidence="7 8" key="1">
    <citation type="submission" date="2013-03" db="EMBL/GenBank/DDBJ databases">
        <title>The Genome Sequence of Exophiala aquamarina CBS 119918.</title>
        <authorList>
            <consortium name="The Broad Institute Genomics Platform"/>
            <person name="Cuomo C."/>
            <person name="de Hoog S."/>
            <person name="Gorbushina A."/>
            <person name="Walker B."/>
            <person name="Young S.K."/>
            <person name="Zeng Q."/>
            <person name="Gargeya S."/>
            <person name="Fitzgerald M."/>
            <person name="Haas B."/>
            <person name="Abouelleil A."/>
            <person name="Allen A.W."/>
            <person name="Alvarado L."/>
            <person name="Arachchi H.M."/>
            <person name="Berlin A.M."/>
            <person name="Chapman S.B."/>
            <person name="Gainer-Dewar J."/>
            <person name="Goldberg J."/>
            <person name="Griggs A."/>
            <person name="Gujja S."/>
            <person name="Hansen M."/>
            <person name="Howarth C."/>
            <person name="Imamovic A."/>
            <person name="Ireland A."/>
            <person name="Larimer J."/>
            <person name="McCowan C."/>
            <person name="Murphy C."/>
            <person name="Pearson M."/>
            <person name="Poon T.W."/>
            <person name="Priest M."/>
            <person name="Roberts A."/>
            <person name="Saif S."/>
            <person name="Shea T."/>
            <person name="Sisk P."/>
            <person name="Sykes S."/>
            <person name="Wortman J."/>
            <person name="Nusbaum C."/>
            <person name="Birren B."/>
        </authorList>
    </citation>
    <scope>NUCLEOTIDE SEQUENCE [LARGE SCALE GENOMIC DNA]</scope>
    <source>
        <strain evidence="7 8">CBS 119918</strain>
    </source>
</reference>
<evidence type="ECO:0000256" key="5">
    <source>
        <dbReference type="ARBA" id="ARBA00023224"/>
    </source>
</evidence>
<dbReference type="STRING" id="1182545.A0A072P565"/>